<feature type="domain" description="Dynamin-type G" evidence="8">
    <location>
        <begin position="37"/>
        <end position="324"/>
    </location>
</feature>
<dbReference type="PROSITE" id="PS51718">
    <property type="entry name" value="G_DYNAMIN_2"/>
    <property type="match status" value="1"/>
</dbReference>
<dbReference type="SMART" id="SM00302">
    <property type="entry name" value="GED"/>
    <property type="match status" value="1"/>
</dbReference>
<dbReference type="InterPro" id="IPR000375">
    <property type="entry name" value="Dynamin_stalk"/>
</dbReference>
<protein>
    <recommendedName>
        <fullName evidence="4">Vacuolar protein sorting-associated protein 1</fullName>
    </recommendedName>
</protein>
<dbReference type="GO" id="GO:0005874">
    <property type="term" value="C:microtubule"/>
    <property type="evidence" value="ECO:0007669"/>
    <property type="project" value="TreeGrafter"/>
</dbReference>
<evidence type="ECO:0000256" key="4">
    <source>
        <dbReference type="ARBA" id="ARBA00073589"/>
    </source>
</evidence>
<reference evidence="9 10" key="1">
    <citation type="journal article" date="2014" name="Genome Announc.">
        <title>Draft genome sequence of the pathogenic fungus Scedosporium apiospermum.</title>
        <authorList>
            <person name="Vandeputte P."/>
            <person name="Ghamrawi S."/>
            <person name="Rechenmann M."/>
            <person name="Iltis A."/>
            <person name="Giraud S."/>
            <person name="Fleury M."/>
            <person name="Thornton C."/>
            <person name="Delhaes L."/>
            <person name="Meyer W."/>
            <person name="Papon N."/>
            <person name="Bouchara J.P."/>
        </authorList>
    </citation>
    <scope>NUCLEOTIDE SEQUENCE [LARGE SCALE GENOMIC DNA]</scope>
    <source>
        <strain evidence="9 10">IHEM 14462</strain>
    </source>
</reference>
<dbReference type="GO" id="GO:0006897">
    <property type="term" value="P:endocytosis"/>
    <property type="evidence" value="ECO:0007669"/>
    <property type="project" value="TreeGrafter"/>
</dbReference>
<dbReference type="InterPro" id="IPR022812">
    <property type="entry name" value="Dynamin"/>
</dbReference>
<evidence type="ECO:0000313" key="9">
    <source>
        <dbReference type="EMBL" id="KEZ39614.1"/>
    </source>
</evidence>
<dbReference type="RefSeq" id="XP_016639413.1">
    <property type="nucleotide sequence ID" value="XM_016790903.1"/>
</dbReference>
<dbReference type="CDD" id="cd08771">
    <property type="entry name" value="DLP_1"/>
    <property type="match status" value="1"/>
</dbReference>
<keyword evidence="2 5" id="KW-0342">GTP-binding</keyword>
<keyword evidence="3" id="KW-0505">Motor protein</keyword>
<dbReference type="GO" id="GO:0005777">
    <property type="term" value="C:peroxisome"/>
    <property type="evidence" value="ECO:0007669"/>
    <property type="project" value="TreeGrafter"/>
</dbReference>
<dbReference type="OMA" id="IQRRKEC"/>
<dbReference type="Pfam" id="PF00350">
    <property type="entry name" value="Dynamin_N"/>
    <property type="match status" value="1"/>
</dbReference>
<evidence type="ECO:0000259" key="8">
    <source>
        <dbReference type="PROSITE" id="PS51718"/>
    </source>
</evidence>
<gene>
    <name evidence="9" type="ORF">SAPIO_CDS9534</name>
</gene>
<dbReference type="GO" id="GO:0000266">
    <property type="term" value="P:mitochondrial fission"/>
    <property type="evidence" value="ECO:0007669"/>
    <property type="project" value="TreeGrafter"/>
</dbReference>
<dbReference type="PROSITE" id="PS51388">
    <property type="entry name" value="GED"/>
    <property type="match status" value="1"/>
</dbReference>
<dbReference type="InterPro" id="IPR030381">
    <property type="entry name" value="G_DYNAMIN_dom"/>
</dbReference>
<dbReference type="Gene3D" id="1.20.120.1240">
    <property type="entry name" value="Dynamin, middle domain"/>
    <property type="match status" value="1"/>
</dbReference>
<sequence>MSGHPSLAQPGGISDPALIQLVNKLQDVFTTVGVANPIDLPQIVVVGSQSSGKSSVLENIVGRDFLPRGSGIVTRRPLILQLINRPASSQSNGTKEELISDDKAANPDEWGEFLHIPGQKFHDFNKIREEIDRETAAKVGRNAGISPAPINLRIYSPNVLNLTLVDLPGLTRVPVGDQPRDIERQIRDMVLKYIVKPNAIILAVTAANVDLANSDGLKLGREVDPEGQRTIGVLTKVDLMDEGTDVVDILAGRIIPLRLGYVPVVNRGQRDIDNRKSISAALEAEKNFFENHKAYRNKSSYCGTPYLARKLNLILMMHIKQTLPDIKARISSSLAKYSAELDSLGPSMLGNSANIVLNIITEFTNEWRTVLDGNNTELSSSELSGGARISFVFHELYSNGIKAIDPFDVVKDADIRTILYNSSGSSPALFVGTAAFELIVKQQIKRLEDPSLKCVSLVYDELVRILSQLLGKALYRRYPGLKEKIHSVIISFFKKAMEPTNKLVKDLVAMEACYINTGHPDFLNGHRAMAIVNERHNPPRTVQVDPKTGKPLPASTPGRAASPTTADTNMGESNSGFFGSFFAAKNKKKAAAMEPPPPTLKASGTLSERENIEVEVIKLLISSYFNIVKRTMIDMVPKAIMLTLVQFTKDEMQRELLENMYRTDTLDELLKESDFTIRRRKECQDMVRSLAKASEIVGQVQ</sequence>
<feature type="region of interest" description="Disordered" evidence="6">
    <location>
        <begin position="538"/>
        <end position="569"/>
    </location>
</feature>
<dbReference type="Pfam" id="PF02212">
    <property type="entry name" value="GED"/>
    <property type="match status" value="1"/>
</dbReference>
<dbReference type="InterPro" id="IPR019762">
    <property type="entry name" value="Dynamin_GTPase_CS"/>
</dbReference>
<evidence type="ECO:0000256" key="1">
    <source>
        <dbReference type="ARBA" id="ARBA00022741"/>
    </source>
</evidence>
<dbReference type="GO" id="GO:0007033">
    <property type="term" value="P:vacuole organization"/>
    <property type="evidence" value="ECO:0007669"/>
    <property type="project" value="UniProtKB-ARBA"/>
</dbReference>
<dbReference type="PANTHER" id="PTHR11566:SF220">
    <property type="entry name" value="VACUOLAR PROTEIN SORTING-ASSOCIATED PROTEIN 1"/>
    <property type="match status" value="1"/>
</dbReference>
<dbReference type="GeneID" id="27728606"/>
<dbReference type="InterPro" id="IPR020850">
    <property type="entry name" value="GED_dom"/>
</dbReference>
<dbReference type="Pfam" id="PF01031">
    <property type="entry name" value="Dynamin_M"/>
    <property type="match status" value="1"/>
</dbReference>
<comment type="similarity">
    <text evidence="5">Belongs to the TRAFAC class dynamin-like GTPase superfamily. Dynamin/Fzo/YdjA family.</text>
</comment>
<dbReference type="Proteomes" id="UP000028545">
    <property type="component" value="Unassembled WGS sequence"/>
</dbReference>
<organism evidence="9 10">
    <name type="scientific">Pseudallescheria apiosperma</name>
    <name type="common">Scedosporium apiospermum</name>
    <dbReference type="NCBI Taxonomy" id="563466"/>
    <lineage>
        <taxon>Eukaryota</taxon>
        <taxon>Fungi</taxon>
        <taxon>Dikarya</taxon>
        <taxon>Ascomycota</taxon>
        <taxon>Pezizomycotina</taxon>
        <taxon>Sordariomycetes</taxon>
        <taxon>Hypocreomycetidae</taxon>
        <taxon>Microascales</taxon>
        <taxon>Microascaceae</taxon>
        <taxon>Scedosporium</taxon>
    </lineage>
</organism>
<evidence type="ECO:0000256" key="5">
    <source>
        <dbReference type="RuleBase" id="RU003932"/>
    </source>
</evidence>
<dbReference type="FunFam" id="3.40.50.300:FF:000473">
    <property type="entry name" value="Vacuolar sorting-associated 1 protein"/>
    <property type="match status" value="1"/>
</dbReference>
<evidence type="ECO:0000256" key="3">
    <source>
        <dbReference type="ARBA" id="ARBA00023175"/>
    </source>
</evidence>
<evidence type="ECO:0000259" key="7">
    <source>
        <dbReference type="PROSITE" id="PS51388"/>
    </source>
</evidence>
<dbReference type="PROSITE" id="PS00410">
    <property type="entry name" value="G_DYNAMIN_1"/>
    <property type="match status" value="1"/>
</dbReference>
<dbReference type="GO" id="GO:0016020">
    <property type="term" value="C:membrane"/>
    <property type="evidence" value="ECO:0007669"/>
    <property type="project" value="TreeGrafter"/>
</dbReference>
<keyword evidence="10" id="KW-1185">Reference proteome</keyword>
<accession>A0A084FX02</accession>
<keyword evidence="9" id="KW-0378">Hydrolase</keyword>
<dbReference type="GO" id="GO:0016559">
    <property type="term" value="P:peroxisome fission"/>
    <property type="evidence" value="ECO:0007669"/>
    <property type="project" value="TreeGrafter"/>
</dbReference>
<dbReference type="InterPro" id="IPR045063">
    <property type="entry name" value="Dynamin_N"/>
</dbReference>
<dbReference type="GO" id="GO:0048312">
    <property type="term" value="P:intracellular distribution of mitochondria"/>
    <property type="evidence" value="ECO:0007669"/>
    <property type="project" value="TreeGrafter"/>
</dbReference>
<evidence type="ECO:0000256" key="6">
    <source>
        <dbReference type="SAM" id="MobiDB-lite"/>
    </source>
</evidence>
<dbReference type="GO" id="GO:0005525">
    <property type="term" value="F:GTP binding"/>
    <property type="evidence" value="ECO:0007669"/>
    <property type="project" value="UniProtKB-KW"/>
</dbReference>
<keyword evidence="1 5" id="KW-0547">Nucleotide-binding</keyword>
<dbReference type="AlphaFoldDB" id="A0A084FX02"/>
<dbReference type="PANTHER" id="PTHR11566">
    <property type="entry name" value="DYNAMIN"/>
    <property type="match status" value="1"/>
</dbReference>
<dbReference type="InterPro" id="IPR027417">
    <property type="entry name" value="P-loop_NTPase"/>
</dbReference>
<comment type="caution">
    <text evidence="9">The sequence shown here is derived from an EMBL/GenBank/DDBJ whole genome shotgun (WGS) entry which is preliminary data.</text>
</comment>
<dbReference type="EMBL" id="JOWA01000143">
    <property type="protein sequence ID" value="KEZ39614.1"/>
    <property type="molecule type" value="Genomic_DNA"/>
</dbReference>
<proteinExistence type="inferred from homology"/>
<feature type="domain" description="GED" evidence="7">
    <location>
        <begin position="614"/>
        <end position="701"/>
    </location>
</feature>
<dbReference type="VEuPathDB" id="FungiDB:SAPIO_CDS9534"/>
<dbReference type="InterPro" id="IPR001401">
    <property type="entry name" value="Dynamin_GTPase"/>
</dbReference>
<dbReference type="SUPFAM" id="SSF52540">
    <property type="entry name" value="P-loop containing nucleoside triphosphate hydrolases"/>
    <property type="match status" value="1"/>
</dbReference>
<evidence type="ECO:0000313" key="10">
    <source>
        <dbReference type="Proteomes" id="UP000028545"/>
    </source>
</evidence>
<dbReference type="GO" id="GO:0003924">
    <property type="term" value="F:GTPase activity"/>
    <property type="evidence" value="ECO:0007669"/>
    <property type="project" value="InterPro"/>
</dbReference>
<dbReference type="SMART" id="SM00053">
    <property type="entry name" value="DYNc"/>
    <property type="match status" value="1"/>
</dbReference>
<dbReference type="PRINTS" id="PR00195">
    <property type="entry name" value="DYNAMIN"/>
</dbReference>
<dbReference type="GO" id="GO:0008017">
    <property type="term" value="F:microtubule binding"/>
    <property type="evidence" value="ECO:0007669"/>
    <property type="project" value="TreeGrafter"/>
</dbReference>
<dbReference type="Gene3D" id="3.40.50.300">
    <property type="entry name" value="P-loop containing nucleotide triphosphate hydrolases"/>
    <property type="match status" value="1"/>
</dbReference>
<dbReference type="HOGENOM" id="CLU_008964_5_2_1"/>
<dbReference type="InterPro" id="IPR003130">
    <property type="entry name" value="GED"/>
</dbReference>
<dbReference type="KEGG" id="sapo:SAPIO_CDS9534"/>
<evidence type="ECO:0000256" key="2">
    <source>
        <dbReference type="ARBA" id="ARBA00023134"/>
    </source>
</evidence>
<dbReference type="OrthoDB" id="5061070at2759"/>
<name>A0A084FX02_PSEDA</name>